<comment type="caution">
    <text evidence="1">The sequence shown here is derived from an EMBL/GenBank/DDBJ whole genome shotgun (WGS) entry which is preliminary data.</text>
</comment>
<accession>A0AA41FZL7</accession>
<keyword evidence="2" id="KW-1185">Reference proteome</keyword>
<evidence type="ECO:0000313" key="2">
    <source>
        <dbReference type="Proteomes" id="UP001166304"/>
    </source>
</evidence>
<name>A0AA41FZL7_9EURY</name>
<dbReference type="EMBL" id="JAHQXE010000001">
    <property type="protein sequence ID" value="MBV0900706.1"/>
    <property type="molecule type" value="Genomic_DNA"/>
</dbReference>
<protein>
    <submittedName>
        <fullName evidence="1">Uncharacterized protein</fullName>
    </submittedName>
</protein>
<dbReference type="RefSeq" id="WP_162412010.1">
    <property type="nucleotide sequence ID" value="NZ_JAHQXE010000001.1"/>
</dbReference>
<dbReference type="Proteomes" id="UP001166304">
    <property type="component" value="Unassembled WGS sequence"/>
</dbReference>
<sequence>MTELGFPLSGSTLLTGPSNVGKTRLTAAALDAWLDREGTDGVVVLDFAPELERDGTVLGGHLDRFTEIPNQVWVGRMDARAPRAESDTPAQARDLAQENWRRARTLLEAVPNAPRAVFVNDVTIPFQHGRASPDDLLEYCDAAACFVCNAFDSDELGVDDPVSRAERDALARVRAWADRTVELS</sequence>
<reference evidence="1" key="1">
    <citation type="submission" date="2021-06" db="EMBL/GenBank/DDBJ databases">
        <title>New haloarchaea isolates fom saline soil.</title>
        <authorList>
            <person name="Duran-Viseras A."/>
            <person name="Sanchez-Porro C.S."/>
            <person name="Ventosa A."/>
        </authorList>
    </citation>
    <scope>NUCLEOTIDE SEQUENCE</scope>
    <source>
        <strain evidence="1">JCM 18369</strain>
    </source>
</reference>
<evidence type="ECO:0000313" key="1">
    <source>
        <dbReference type="EMBL" id="MBV0900706.1"/>
    </source>
</evidence>
<gene>
    <name evidence="1" type="ORF">KTS37_02795</name>
</gene>
<proteinExistence type="predicted"/>
<organism evidence="1 2">
    <name type="scientific">Haloarcula salina</name>
    <dbReference type="NCBI Taxonomy" id="1429914"/>
    <lineage>
        <taxon>Archaea</taxon>
        <taxon>Methanobacteriati</taxon>
        <taxon>Methanobacteriota</taxon>
        <taxon>Stenosarchaea group</taxon>
        <taxon>Halobacteria</taxon>
        <taxon>Halobacteriales</taxon>
        <taxon>Haloarculaceae</taxon>
        <taxon>Haloarcula</taxon>
    </lineage>
</organism>
<dbReference type="AlphaFoldDB" id="A0AA41FZL7"/>